<name>A0A7T8GQV4_CALRO</name>
<sequence length="49" mass="5343">IESAIQNINAICIKNYKYILEKDIRPMLIGAAARHSAFEVQIPGLGAST</sequence>
<reference evidence="2" key="1">
    <citation type="submission" date="2021-01" db="EMBL/GenBank/DDBJ databases">
        <title>Caligus Genome Assembly.</title>
        <authorList>
            <person name="Gallardo-Escarate C."/>
        </authorList>
    </citation>
    <scope>NUCLEOTIDE SEQUENCE [LARGE SCALE GENOMIC DNA]</scope>
</reference>
<gene>
    <name evidence="1" type="ORF">FKW44_021192</name>
</gene>
<feature type="non-terminal residue" evidence="1">
    <location>
        <position position="1"/>
    </location>
</feature>
<keyword evidence="2" id="KW-1185">Reference proteome</keyword>
<evidence type="ECO:0000313" key="2">
    <source>
        <dbReference type="Proteomes" id="UP000595437"/>
    </source>
</evidence>
<evidence type="ECO:0000313" key="1">
    <source>
        <dbReference type="EMBL" id="QQP36178.1"/>
    </source>
</evidence>
<dbReference type="EMBL" id="CP045904">
    <property type="protein sequence ID" value="QQP36178.1"/>
    <property type="molecule type" value="Genomic_DNA"/>
</dbReference>
<organism evidence="1 2">
    <name type="scientific">Caligus rogercresseyi</name>
    <name type="common">Sea louse</name>
    <dbReference type="NCBI Taxonomy" id="217165"/>
    <lineage>
        <taxon>Eukaryota</taxon>
        <taxon>Metazoa</taxon>
        <taxon>Ecdysozoa</taxon>
        <taxon>Arthropoda</taxon>
        <taxon>Crustacea</taxon>
        <taxon>Multicrustacea</taxon>
        <taxon>Hexanauplia</taxon>
        <taxon>Copepoda</taxon>
        <taxon>Siphonostomatoida</taxon>
        <taxon>Caligidae</taxon>
        <taxon>Caligus</taxon>
    </lineage>
</organism>
<proteinExistence type="predicted"/>
<protein>
    <submittedName>
        <fullName evidence="1">Uncharacterized protein</fullName>
    </submittedName>
</protein>
<dbReference type="AlphaFoldDB" id="A0A7T8GQV4"/>
<accession>A0A7T8GQV4</accession>
<dbReference type="Proteomes" id="UP000595437">
    <property type="component" value="Chromosome 15"/>
</dbReference>